<dbReference type="HOGENOM" id="CLU_3072898_0_0_1"/>
<evidence type="ECO:0000256" key="1">
    <source>
        <dbReference type="SAM" id="MobiDB-lite"/>
    </source>
</evidence>
<feature type="compositionally biased region" description="Polar residues" evidence="1">
    <location>
        <begin position="1"/>
        <end position="11"/>
    </location>
</feature>
<dbReference type="AlphaFoldDB" id="Q231F5"/>
<keyword evidence="3" id="KW-1185">Reference proteome</keyword>
<protein>
    <submittedName>
        <fullName evidence="2">Uncharacterized protein</fullName>
    </submittedName>
</protein>
<proteinExistence type="predicted"/>
<organism evidence="2 3">
    <name type="scientific">Tetrahymena thermophila (strain SB210)</name>
    <dbReference type="NCBI Taxonomy" id="312017"/>
    <lineage>
        <taxon>Eukaryota</taxon>
        <taxon>Sar</taxon>
        <taxon>Alveolata</taxon>
        <taxon>Ciliophora</taxon>
        <taxon>Intramacronucleata</taxon>
        <taxon>Oligohymenophorea</taxon>
        <taxon>Hymenostomatida</taxon>
        <taxon>Tetrahymenina</taxon>
        <taxon>Tetrahymenidae</taxon>
        <taxon>Tetrahymena</taxon>
    </lineage>
</organism>
<accession>Q231F5</accession>
<reference evidence="3" key="1">
    <citation type="journal article" date="2006" name="PLoS Biol.">
        <title>Macronuclear genome sequence of the ciliate Tetrahymena thermophila, a model eukaryote.</title>
        <authorList>
            <person name="Eisen J.A."/>
            <person name="Coyne R.S."/>
            <person name="Wu M."/>
            <person name="Wu D."/>
            <person name="Thiagarajan M."/>
            <person name="Wortman J.R."/>
            <person name="Badger J.H."/>
            <person name="Ren Q."/>
            <person name="Amedeo P."/>
            <person name="Jones K.M."/>
            <person name="Tallon L.J."/>
            <person name="Delcher A.L."/>
            <person name="Salzberg S.L."/>
            <person name="Silva J.C."/>
            <person name="Haas B.J."/>
            <person name="Majoros W.H."/>
            <person name="Farzad M."/>
            <person name="Carlton J.M."/>
            <person name="Smith R.K. Jr."/>
            <person name="Garg J."/>
            <person name="Pearlman R.E."/>
            <person name="Karrer K.M."/>
            <person name="Sun L."/>
            <person name="Manning G."/>
            <person name="Elde N.C."/>
            <person name="Turkewitz A.P."/>
            <person name="Asai D.J."/>
            <person name="Wilkes D.E."/>
            <person name="Wang Y."/>
            <person name="Cai H."/>
            <person name="Collins K."/>
            <person name="Stewart B.A."/>
            <person name="Lee S.R."/>
            <person name="Wilamowska K."/>
            <person name="Weinberg Z."/>
            <person name="Ruzzo W.L."/>
            <person name="Wloga D."/>
            <person name="Gaertig J."/>
            <person name="Frankel J."/>
            <person name="Tsao C.-C."/>
            <person name="Gorovsky M.A."/>
            <person name="Keeling P.J."/>
            <person name="Waller R.F."/>
            <person name="Patron N.J."/>
            <person name="Cherry J.M."/>
            <person name="Stover N.A."/>
            <person name="Krieger C.J."/>
            <person name="del Toro C."/>
            <person name="Ryder H.F."/>
            <person name="Williamson S.C."/>
            <person name="Barbeau R.A."/>
            <person name="Hamilton E.P."/>
            <person name="Orias E."/>
        </authorList>
    </citation>
    <scope>NUCLEOTIDE SEQUENCE [LARGE SCALE GENOMIC DNA]</scope>
    <source>
        <strain evidence="3">SB210</strain>
    </source>
</reference>
<evidence type="ECO:0000313" key="2">
    <source>
        <dbReference type="EMBL" id="EAR91084.1"/>
    </source>
</evidence>
<feature type="region of interest" description="Disordered" evidence="1">
    <location>
        <begin position="1"/>
        <end position="53"/>
    </location>
</feature>
<sequence length="53" mass="6387">MNQAEQEQQTNQKKDRRQGRPPAQNNGFQKDPEIEADRKKMQDHYFNIKNNRS</sequence>
<gene>
    <name evidence="2" type="ORF">TTHERM_00430050</name>
</gene>
<name>Q231F5_TETTS</name>
<dbReference type="InParanoid" id="Q231F5"/>
<dbReference type="KEGG" id="tet:TTHERM_00430050"/>
<dbReference type="GeneID" id="7847135"/>
<feature type="compositionally biased region" description="Basic and acidic residues" evidence="1">
    <location>
        <begin position="30"/>
        <end position="43"/>
    </location>
</feature>
<dbReference type="EMBL" id="GG662532">
    <property type="protein sequence ID" value="EAR91084.1"/>
    <property type="molecule type" value="Genomic_DNA"/>
</dbReference>
<dbReference type="Proteomes" id="UP000009168">
    <property type="component" value="Unassembled WGS sequence"/>
</dbReference>
<evidence type="ECO:0000313" key="3">
    <source>
        <dbReference type="Proteomes" id="UP000009168"/>
    </source>
</evidence>
<dbReference type="RefSeq" id="XP_001011329.1">
    <property type="nucleotide sequence ID" value="XM_001011329.2"/>
</dbReference>